<evidence type="ECO:0000313" key="1">
    <source>
        <dbReference type="EMBL" id="RNG26571.1"/>
    </source>
</evidence>
<name>A0A3M8WCY2_9ACTN</name>
<gene>
    <name evidence="1" type="ORF">EEJ42_14615</name>
</gene>
<dbReference type="EMBL" id="RIBZ01000185">
    <property type="protein sequence ID" value="RNG26571.1"/>
    <property type="molecule type" value="Genomic_DNA"/>
</dbReference>
<comment type="caution">
    <text evidence="1">The sequence shown here is derived from an EMBL/GenBank/DDBJ whole genome shotgun (WGS) entry which is preliminary data.</text>
</comment>
<protein>
    <submittedName>
        <fullName evidence="1">Uncharacterized protein</fullName>
    </submittedName>
</protein>
<dbReference type="AlphaFoldDB" id="A0A3M8WCY2"/>
<sequence length="87" mass="10100">MAFAYRNYILNNEYLAGMEKQRFTCTLRRDVNAKVSRMMDLLSSMPTIKIQPFEIISAVVADYLNGLPDERPHVEAFFKKSTVTTYQ</sequence>
<reference evidence="1 2" key="1">
    <citation type="submission" date="2018-11" db="EMBL/GenBank/DDBJ databases">
        <title>The Potential of Streptomyces as Biocontrol Agents against the Tomato grey mould, Botrytis cinerea (Gray mold) Frontiers in Microbiology.</title>
        <authorList>
            <person name="Li D."/>
        </authorList>
    </citation>
    <scope>NUCLEOTIDE SEQUENCE [LARGE SCALE GENOMIC DNA]</scope>
    <source>
        <strain evidence="1 2">NEAU-LD23</strain>
    </source>
</reference>
<evidence type="ECO:0000313" key="2">
    <source>
        <dbReference type="Proteomes" id="UP000275401"/>
    </source>
</evidence>
<keyword evidence="2" id="KW-1185">Reference proteome</keyword>
<organism evidence="1 2">
    <name type="scientific">Streptomyces botrytidirepellens</name>
    <dbReference type="NCBI Taxonomy" id="2486417"/>
    <lineage>
        <taxon>Bacteria</taxon>
        <taxon>Bacillati</taxon>
        <taxon>Actinomycetota</taxon>
        <taxon>Actinomycetes</taxon>
        <taxon>Kitasatosporales</taxon>
        <taxon>Streptomycetaceae</taxon>
        <taxon>Streptomyces</taxon>
    </lineage>
</organism>
<accession>A0A3M8WCY2</accession>
<proteinExistence type="predicted"/>
<dbReference type="Proteomes" id="UP000275401">
    <property type="component" value="Unassembled WGS sequence"/>
</dbReference>